<evidence type="ECO:0000256" key="1">
    <source>
        <dbReference type="SAM" id="MobiDB-lite"/>
    </source>
</evidence>
<dbReference type="STRING" id="154538.A0A1M2VDD4"/>
<organism evidence="2 3">
    <name type="scientific">Trametes pubescens</name>
    <name type="common">White-rot fungus</name>
    <dbReference type="NCBI Taxonomy" id="154538"/>
    <lineage>
        <taxon>Eukaryota</taxon>
        <taxon>Fungi</taxon>
        <taxon>Dikarya</taxon>
        <taxon>Basidiomycota</taxon>
        <taxon>Agaricomycotina</taxon>
        <taxon>Agaricomycetes</taxon>
        <taxon>Polyporales</taxon>
        <taxon>Polyporaceae</taxon>
        <taxon>Trametes</taxon>
    </lineage>
</organism>
<dbReference type="OrthoDB" id="107110at2759"/>
<dbReference type="AlphaFoldDB" id="A0A1M2VDD4"/>
<name>A0A1M2VDD4_TRAPU</name>
<feature type="region of interest" description="Disordered" evidence="1">
    <location>
        <begin position="1"/>
        <end position="61"/>
    </location>
</feature>
<accession>A0A1M2VDD4</accession>
<dbReference type="OMA" id="REPICSI"/>
<evidence type="ECO:0000313" key="2">
    <source>
        <dbReference type="EMBL" id="OJT05612.1"/>
    </source>
</evidence>
<feature type="compositionally biased region" description="Polar residues" evidence="1">
    <location>
        <begin position="41"/>
        <end position="54"/>
    </location>
</feature>
<comment type="caution">
    <text evidence="2">The sequence shown here is derived from an EMBL/GenBank/DDBJ whole genome shotgun (WGS) entry which is preliminary data.</text>
</comment>
<reference evidence="2 3" key="1">
    <citation type="submission" date="2016-10" db="EMBL/GenBank/DDBJ databases">
        <title>Genome sequence of the basidiomycete white-rot fungus Trametes pubescens.</title>
        <authorList>
            <person name="Makela M.R."/>
            <person name="Granchi Z."/>
            <person name="Peng M."/>
            <person name="De Vries R.P."/>
            <person name="Grigoriev I."/>
            <person name="Riley R."/>
            <person name="Hilden K."/>
        </authorList>
    </citation>
    <scope>NUCLEOTIDE SEQUENCE [LARGE SCALE GENOMIC DNA]</scope>
    <source>
        <strain evidence="2 3">FBCC735</strain>
    </source>
</reference>
<evidence type="ECO:0000313" key="3">
    <source>
        <dbReference type="Proteomes" id="UP000184267"/>
    </source>
</evidence>
<dbReference type="EMBL" id="MNAD01001415">
    <property type="protein sequence ID" value="OJT05612.1"/>
    <property type="molecule type" value="Genomic_DNA"/>
</dbReference>
<protein>
    <submittedName>
        <fullName evidence="2">Uncharacterized protein</fullName>
    </submittedName>
</protein>
<feature type="region of interest" description="Disordered" evidence="1">
    <location>
        <begin position="349"/>
        <end position="368"/>
    </location>
</feature>
<keyword evidence="3" id="KW-1185">Reference proteome</keyword>
<dbReference type="Proteomes" id="UP000184267">
    <property type="component" value="Unassembled WGS sequence"/>
</dbReference>
<proteinExistence type="predicted"/>
<gene>
    <name evidence="2" type="ORF">TRAPUB_3535</name>
</gene>
<dbReference type="PANTHER" id="PTHR33266">
    <property type="entry name" value="CHROMOSOME 15, WHOLE GENOME SHOTGUN SEQUENCE"/>
    <property type="match status" value="1"/>
</dbReference>
<feature type="region of interest" description="Disordered" evidence="1">
    <location>
        <begin position="685"/>
        <end position="707"/>
    </location>
</feature>
<feature type="compositionally biased region" description="Low complexity" evidence="1">
    <location>
        <begin position="688"/>
        <end position="704"/>
    </location>
</feature>
<sequence length="984" mass="108116">MSSELKRNRSESSVDGSTKRLRSVERQGEGLPAGAVVASATEPSSTPQSPINNPQHPPELTPEQYQRCLDILRSTSNASTDISWILSILLSSISQMKPGVSPAPDEASSLLQSDRELQEHLERREFEKVLNSREFGHALAGPSSRLTVCDRTGTIFTVKQKALHRSDTVRSDDLVIPKMQRAVSTAWKEPYKSSGDILENVLKKYIEQDTASPHYARYASITQSSGTGKSRMVDELAKKIFCIPMSLGSDQAYPPRDVDLLSWFESLKPLDDDVRTKRVQLLMVALFETALERVKVIASDPMSRGQSLASGFRQLMSEGMAYGQHGQYRQKFHKDVCERAKELLLLPESSGDCREPSPTPVVSVEDEHGDQISLTTAAKALTSYLSTIPKESSTTTTAGLDVILYFDEAQLLTLSDSRPSGATLFSDVRRALRLIRALPIFALFLSTVGKLEQFSPPPQLDSSARIMRLELVPFAPIVWTPLDVLAQRITKNKVWTLRGVASTYHIAHLGRPLFPAMYDAAITVGDHMVCDWIVDFACKKLLKTEHLTFDSMTFPQILACIAVRIPIEFNPVPLSRRDASVERDLVADHMRLFLYAGAGFSPIITTSASEPLLAEAACRLMISGRWSDGKAQNATSRGDLDPLVAITHYLGNSLLDLGERGEFAAALLLLYARDCATTFVLEKSQLPGSSSSSSSSSSSDDGSSPEYDGAVRRRIVTVRQFLQALLGTDGSEACAASLPLAYHTRDFATTPLRTAFQEAFIYFNHFIKAQSYEVVHQAYLLLAISRGAAIICANGHVGIDIVVPVLIGTSLKKENVTAILVQVRNSRHYGAKIKQPVFANMDPYLCGLFDRDVKEPPPVLRMVFALASPDAAVASPSVPVRKSRHKDKTANFTAYDIWCAGASHKTFAVIEDDEDAAVAKLLKLIRNARDVSAQTHLGESVQRALRQMQPLVSTNREHTELFSDLTVDMGECALAEDAGEDVVE</sequence>
<dbReference type="PANTHER" id="PTHR33266:SF1">
    <property type="entry name" value="F-BOX DOMAIN-CONTAINING PROTEIN"/>
    <property type="match status" value="1"/>
</dbReference>
<feature type="compositionally biased region" description="Basic and acidic residues" evidence="1">
    <location>
        <begin position="1"/>
        <end position="12"/>
    </location>
</feature>